<comment type="caution">
    <text evidence="2">The sequence shown here is derived from an EMBL/GenBank/DDBJ whole genome shotgun (WGS) entry which is preliminary data.</text>
</comment>
<protein>
    <submittedName>
        <fullName evidence="2">Uncharacterized protein</fullName>
    </submittedName>
</protein>
<dbReference type="EMBL" id="DAKRPA010000403">
    <property type="protein sequence ID" value="DAZ92668.1"/>
    <property type="molecule type" value="Genomic_DNA"/>
</dbReference>
<organism evidence="2 3">
    <name type="scientific">Lagenidium giganteum</name>
    <dbReference type="NCBI Taxonomy" id="4803"/>
    <lineage>
        <taxon>Eukaryota</taxon>
        <taxon>Sar</taxon>
        <taxon>Stramenopiles</taxon>
        <taxon>Oomycota</taxon>
        <taxon>Peronosporomycetes</taxon>
        <taxon>Pythiales</taxon>
        <taxon>Pythiaceae</taxon>
    </lineage>
</organism>
<reference evidence="2" key="1">
    <citation type="submission" date="2022-11" db="EMBL/GenBank/DDBJ databases">
        <authorList>
            <person name="Morgan W.R."/>
            <person name="Tartar A."/>
        </authorList>
    </citation>
    <scope>NUCLEOTIDE SEQUENCE</scope>
    <source>
        <strain evidence="2">ARSEF 373</strain>
    </source>
</reference>
<keyword evidence="1" id="KW-0472">Membrane</keyword>
<dbReference type="AlphaFoldDB" id="A0AAV2YH80"/>
<name>A0AAV2YH80_9STRA</name>
<dbReference type="Proteomes" id="UP001146120">
    <property type="component" value="Unassembled WGS sequence"/>
</dbReference>
<evidence type="ECO:0000256" key="1">
    <source>
        <dbReference type="SAM" id="Phobius"/>
    </source>
</evidence>
<accession>A0AAV2YH80</accession>
<reference evidence="2" key="2">
    <citation type="journal article" date="2023" name="Microbiol Resour">
        <title>Decontamination and Annotation of the Draft Genome Sequence of the Oomycete Lagenidium giganteum ARSEF 373.</title>
        <authorList>
            <person name="Morgan W.R."/>
            <person name="Tartar A."/>
        </authorList>
    </citation>
    <scope>NUCLEOTIDE SEQUENCE</scope>
    <source>
        <strain evidence="2">ARSEF 373</strain>
    </source>
</reference>
<keyword evidence="1" id="KW-1133">Transmembrane helix</keyword>
<evidence type="ECO:0000313" key="3">
    <source>
        <dbReference type="Proteomes" id="UP001146120"/>
    </source>
</evidence>
<keyword evidence="1" id="KW-0812">Transmembrane</keyword>
<sequence length="233" mass="25249">MEGRFGDNGFAFECALRLDGTCNTYTGAPAFQEKEGIDFFRSSTTKYCSSRDAACNSCRQTNKHNASASSESDRVCRGLDGCICINMCRATRSLPICSLAPTLARGDQVSTPSPTLLVWFGVSLLLWVVIIGWQRRRSTTLVTMGSTMARGRPVAQPRPMPPTTLSAAPTRSVPLTLAGWKAMRTTLIDNEHSTLAATSLPPPQERNVDISPASVTVEHGYALHPSSPRTTRP</sequence>
<proteinExistence type="predicted"/>
<gene>
    <name evidence="2" type="ORF">N0F65_012088</name>
</gene>
<feature type="transmembrane region" description="Helical" evidence="1">
    <location>
        <begin position="116"/>
        <end position="133"/>
    </location>
</feature>
<evidence type="ECO:0000313" key="2">
    <source>
        <dbReference type="EMBL" id="DAZ92668.1"/>
    </source>
</evidence>
<keyword evidence="3" id="KW-1185">Reference proteome</keyword>